<keyword evidence="3" id="KW-0560">Oxidoreductase</keyword>
<dbReference type="GO" id="GO:1990002">
    <property type="term" value="F:methylglyoxal reductase (NADPH) (acetol producing) activity"/>
    <property type="evidence" value="ECO:0007669"/>
    <property type="project" value="TreeGrafter"/>
</dbReference>
<evidence type="ECO:0000256" key="1">
    <source>
        <dbReference type="ARBA" id="ARBA00007905"/>
    </source>
</evidence>
<proteinExistence type="inferred from homology"/>
<dbReference type="AlphaFoldDB" id="A0A1I6L5I0"/>
<dbReference type="Gene3D" id="3.20.20.100">
    <property type="entry name" value="NADP-dependent oxidoreductase domain"/>
    <property type="match status" value="1"/>
</dbReference>
<dbReference type="PROSITE" id="PS00798">
    <property type="entry name" value="ALDOKETO_REDUCTASE_1"/>
    <property type="match status" value="1"/>
</dbReference>
<dbReference type="InterPro" id="IPR036812">
    <property type="entry name" value="NAD(P)_OxRdtase_dom_sf"/>
</dbReference>
<dbReference type="GO" id="GO:0051596">
    <property type="term" value="P:methylglyoxal catabolic process"/>
    <property type="evidence" value="ECO:0007669"/>
    <property type="project" value="TreeGrafter"/>
</dbReference>
<dbReference type="Proteomes" id="UP000199062">
    <property type="component" value="Unassembled WGS sequence"/>
</dbReference>
<dbReference type="PRINTS" id="PR00069">
    <property type="entry name" value="ALDKETRDTASE"/>
</dbReference>
<keyword evidence="6" id="KW-1185">Reference proteome</keyword>
<dbReference type="Pfam" id="PF00248">
    <property type="entry name" value="Aldo_ket_red"/>
    <property type="match status" value="1"/>
</dbReference>
<evidence type="ECO:0000313" key="6">
    <source>
        <dbReference type="Proteomes" id="UP000199062"/>
    </source>
</evidence>
<dbReference type="EMBL" id="FOZK01000002">
    <property type="protein sequence ID" value="SFR98692.1"/>
    <property type="molecule type" value="Genomic_DNA"/>
</dbReference>
<evidence type="ECO:0000259" key="4">
    <source>
        <dbReference type="Pfam" id="PF00248"/>
    </source>
</evidence>
<feature type="domain" description="NADP-dependent oxidoreductase" evidence="4">
    <location>
        <begin position="14"/>
        <end position="256"/>
    </location>
</feature>
<protein>
    <submittedName>
        <fullName evidence="5">Aldo/keto reductase</fullName>
    </submittedName>
</protein>
<dbReference type="PROSITE" id="PS00062">
    <property type="entry name" value="ALDOKETO_REDUCTASE_2"/>
    <property type="match status" value="1"/>
</dbReference>
<dbReference type="PIRSF" id="PIRSF000097">
    <property type="entry name" value="AKR"/>
    <property type="match status" value="1"/>
</dbReference>
<evidence type="ECO:0000256" key="3">
    <source>
        <dbReference type="ARBA" id="ARBA00023002"/>
    </source>
</evidence>
<dbReference type="InterPro" id="IPR020471">
    <property type="entry name" value="AKR"/>
</dbReference>
<dbReference type="PANTHER" id="PTHR43827">
    <property type="entry name" value="2,5-DIKETO-D-GLUCONIC ACID REDUCTASE"/>
    <property type="match status" value="1"/>
</dbReference>
<accession>A0A1I6L5I0</accession>
<gene>
    <name evidence="5" type="ORF">SAMN05216559_2081</name>
</gene>
<dbReference type="InterPro" id="IPR023210">
    <property type="entry name" value="NADP_OxRdtase_dom"/>
</dbReference>
<organism evidence="5 6">
    <name type="scientific">Halomicrobium zhouii</name>
    <dbReference type="NCBI Taxonomy" id="767519"/>
    <lineage>
        <taxon>Archaea</taxon>
        <taxon>Methanobacteriati</taxon>
        <taxon>Methanobacteriota</taxon>
        <taxon>Stenosarchaea group</taxon>
        <taxon>Halobacteria</taxon>
        <taxon>Halobacteriales</taxon>
        <taxon>Haloarculaceae</taxon>
        <taxon>Halomicrobium</taxon>
    </lineage>
</organism>
<reference evidence="5 6" key="1">
    <citation type="submission" date="2016-10" db="EMBL/GenBank/DDBJ databases">
        <authorList>
            <person name="de Groot N.N."/>
        </authorList>
    </citation>
    <scope>NUCLEOTIDE SEQUENCE [LARGE SCALE GENOMIC DNA]</scope>
    <source>
        <strain evidence="5 6">CGMCC 1.10457</strain>
    </source>
</reference>
<comment type="similarity">
    <text evidence="1">Belongs to the aldo/keto reductase family.</text>
</comment>
<dbReference type="InterPro" id="IPR018170">
    <property type="entry name" value="Aldo/ket_reductase_CS"/>
</dbReference>
<sequence>MEYETVRGVQVPAVGLGTYQLQGRAGIRAVKRALDLGYRHLDTAELYENETVVGTALGESSVDREAVFLTTKVWKTNLARDDALASGRRSAEKLGVDTIDLLLIHAPSGSVPITETIGAMNDLQSEGTVRHVGVSNFSVDQLRTAMEASETPILTNQVEYSPYEDQSALLEFCIEHDVLLTAYSPLAKGRVAKDGTLTEIGERHGKTGAQVALRWLVQQPKVVTIPKAGGEDHLRENIDVFDFALTDDEMTTVAELGGGPIDRIRSLLNL</sequence>
<evidence type="ECO:0000313" key="5">
    <source>
        <dbReference type="EMBL" id="SFR98692.1"/>
    </source>
</evidence>
<name>A0A1I6L5I0_9EURY</name>
<dbReference type="STRING" id="767519.SAMN05216559_2081"/>
<evidence type="ECO:0000256" key="2">
    <source>
        <dbReference type="ARBA" id="ARBA00022857"/>
    </source>
</evidence>
<dbReference type="SUPFAM" id="SSF51430">
    <property type="entry name" value="NAD(P)-linked oxidoreductase"/>
    <property type="match status" value="1"/>
</dbReference>
<dbReference type="PANTHER" id="PTHR43827:SF3">
    <property type="entry name" value="NADP-DEPENDENT OXIDOREDUCTASE DOMAIN-CONTAINING PROTEIN"/>
    <property type="match status" value="1"/>
</dbReference>
<dbReference type="FunFam" id="3.20.20.100:FF:000002">
    <property type="entry name" value="2,5-diketo-D-gluconic acid reductase A"/>
    <property type="match status" value="1"/>
</dbReference>
<dbReference type="RefSeq" id="WP_089816477.1">
    <property type="nucleotide sequence ID" value="NZ_FOZK01000002.1"/>
</dbReference>
<keyword evidence="2" id="KW-0521">NADP</keyword>
<dbReference type="OrthoDB" id="275427at2157"/>